<dbReference type="InterPro" id="IPR032870">
    <property type="entry name" value="ALKBH7-like"/>
</dbReference>
<comment type="cofactor">
    <cofactor evidence="1">
        <name>Fe(2+)</name>
        <dbReference type="ChEBI" id="CHEBI:29033"/>
    </cofactor>
</comment>
<dbReference type="PANTHER" id="PTHR21052">
    <property type="entry name" value="SPERMATOGENESIS ASSOCIATED 11-RELATED"/>
    <property type="match status" value="1"/>
</dbReference>
<organism evidence="3 4">
    <name type="scientific">Biomphalaria glabrata</name>
    <name type="common">Bloodfluke planorb</name>
    <name type="synonym">Freshwater snail</name>
    <dbReference type="NCBI Taxonomy" id="6526"/>
    <lineage>
        <taxon>Eukaryota</taxon>
        <taxon>Metazoa</taxon>
        <taxon>Spiralia</taxon>
        <taxon>Lophotrochozoa</taxon>
        <taxon>Mollusca</taxon>
        <taxon>Gastropoda</taxon>
        <taxon>Heterobranchia</taxon>
        <taxon>Euthyneura</taxon>
        <taxon>Panpulmonata</taxon>
        <taxon>Hygrophila</taxon>
        <taxon>Lymnaeoidea</taxon>
        <taxon>Planorbidae</taxon>
        <taxon>Biomphalaria</taxon>
    </lineage>
</organism>
<evidence type="ECO:0000313" key="3">
    <source>
        <dbReference type="EnsemblMetazoa" id="BGLB011583-PC"/>
    </source>
</evidence>
<dbReference type="EnsemblMetazoa" id="BGLB011583-RC">
    <property type="protein sequence ID" value="BGLB011583-PC"/>
    <property type="gene ID" value="BGLB011583"/>
</dbReference>
<evidence type="ECO:0000259" key="2">
    <source>
        <dbReference type="Pfam" id="PF13532"/>
    </source>
</evidence>
<dbReference type="RefSeq" id="XP_013093793.2">
    <property type="nucleotide sequence ID" value="XM_013238339.2"/>
</dbReference>
<dbReference type="Pfam" id="PF13532">
    <property type="entry name" value="2OG-FeII_Oxy_2"/>
    <property type="match status" value="1"/>
</dbReference>
<name>A0A2C9K1F0_BIOGL</name>
<evidence type="ECO:0000256" key="1">
    <source>
        <dbReference type="ARBA" id="ARBA00001954"/>
    </source>
</evidence>
<dbReference type="AlphaFoldDB" id="A0A2C9K1F0"/>
<dbReference type="InterPro" id="IPR027450">
    <property type="entry name" value="AlkB-like"/>
</dbReference>
<dbReference type="KEGG" id="bgt:106077615"/>
<protein>
    <recommendedName>
        <fullName evidence="2">Alpha-ketoglutarate-dependent dioxygenase AlkB-like domain-containing protein</fullName>
    </recommendedName>
</protein>
<gene>
    <name evidence="3" type="primary">106077615</name>
</gene>
<proteinExistence type="predicted"/>
<dbReference type="VEuPathDB" id="VectorBase:BGLAX_031947"/>
<dbReference type="RefSeq" id="XP_013093794.2">
    <property type="nucleotide sequence ID" value="XM_013238340.2"/>
</dbReference>
<reference evidence="3" key="1">
    <citation type="submission" date="2020-05" db="UniProtKB">
        <authorList>
            <consortium name="EnsemblMetazoa"/>
        </authorList>
    </citation>
    <scope>IDENTIFICATION</scope>
    <source>
        <strain evidence="3">BB02</strain>
    </source>
</reference>
<dbReference type="GO" id="GO:0006974">
    <property type="term" value="P:DNA damage response"/>
    <property type="evidence" value="ECO:0007669"/>
    <property type="project" value="InterPro"/>
</dbReference>
<dbReference type="SUPFAM" id="SSF51197">
    <property type="entry name" value="Clavaminate synthase-like"/>
    <property type="match status" value="1"/>
</dbReference>
<dbReference type="VEuPathDB" id="VectorBase:BGLB011583"/>
<evidence type="ECO:0000313" key="4">
    <source>
        <dbReference type="Proteomes" id="UP000076420"/>
    </source>
</evidence>
<dbReference type="PANTHER" id="PTHR21052:SF0">
    <property type="entry name" value="ALPHA-KETOGLUTARATE-DEPENDENT DIOXYGENASE ALKB HOMOLOG 7, MITOCHONDRIAL"/>
    <property type="match status" value="1"/>
</dbReference>
<dbReference type="Gene3D" id="2.60.120.590">
    <property type="entry name" value="Alpha-ketoglutarate-dependent dioxygenase AlkB-like"/>
    <property type="match status" value="1"/>
</dbReference>
<feature type="domain" description="Alpha-ketoglutarate-dependent dioxygenase AlkB-like" evidence="2">
    <location>
        <begin position="77"/>
        <end position="229"/>
    </location>
</feature>
<dbReference type="RefSeq" id="XP_013093795.2">
    <property type="nucleotide sequence ID" value="XM_013238341.2"/>
</dbReference>
<sequence length="238" mass="27872">MALRFLSFRMYQICNARIVSPICLLQSHHSFTTQVETLTKKENIDAKDNGIYKILANDMSVYNDFLTEEEENSLLQEAELALKRLRYETSHWDNAIHGYRETEKMSWNEQNSKIIQRVRHLAFSKRSSPLTFVHILDLAKDGFIKPHVDAVRFCGDTIAGMCLLSSCVMRLALEKDSTKYGDIYLPRRCLYIMKGRARYEFTHEVLKSEESKFKQQIVPRDRRISVICRNEPDPEKIE</sequence>
<accession>A0A2C9K1F0</accession>
<dbReference type="GO" id="GO:0005759">
    <property type="term" value="C:mitochondrial matrix"/>
    <property type="evidence" value="ECO:0007669"/>
    <property type="project" value="TreeGrafter"/>
</dbReference>
<dbReference type="STRING" id="6526.A0A2C9K1F0"/>
<dbReference type="OrthoDB" id="28127at2759"/>
<dbReference type="EnsemblMetazoa" id="BGLB011583-RD">
    <property type="protein sequence ID" value="BGLB011583-PD"/>
    <property type="gene ID" value="BGLB011583"/>
</dbReference>
<dbReference type="EnsemblMetazoa" id="BGLB011583-RB">
    <property type="protein sequence ID" value="BGLB011583-PB"/>
    <property type="gene ID" value="BGLB011583"/>
</dbReference>
<dbReference type="Proteomes" id="UP000076420">
    <property type="component" value="Unassembled WGS sequence"/>
</dbReference>
<dbReference type="InterPro" id="IPR037151">
    <property type="entry name" value="AlkB-like_sf"/>
</dbReference>
<dbReference type="GO" id="GO:0006631">
    <property type="term" value="P:fatty acid metabolic process"/>
    <property type="evidence" value="ECO:0007669"/>
    <property type="project" value="TreeGrafter"/>
</dbReference>